<evidence type="ECO:0000256" key="1">
    <source>
        <dbReference type="SAM" id="Coils"/>
    </source>
</evidence>
<comment type="caution">
    <text evidence="2">The sequence shown here is derived from an EMBL/GenBank/DDBJ whole genome shotgun (WGS) entry which is preliminary data.</text>
</comment>
<dbReference type="EMBL" id="CAXDID020000288">
    <property type="protein sequence ID" value="CAL6071047.1"/>
    <property type="molecule type" value="Genomic_DNA"/>
</dbReference>
<keyword evidence="1" id="KW-0175">Coiled coil</keyword>
<feature type="coiled-coil region" evidence="1">
    <location>
        <begin position="825"/>
        <end position="880"/>
    </location>
</feature>
<accession>A0AA86R0K2</accession>
<dbReference type="EMBL" id="CATOUU010000968">
    <property type="protein sequence ID" value="CAI9963498.1"/>
    <property type="molecule type" value="Genomic_DNA"/>
</dbReference>
<keyword evidence="4" id="KW-1185">Reference proteome</keyword>
<reference evidence="2" key="1">
    <citation type="submission" date="2023-06" db="EMBL/GenBank/DDBJ databases">
        <authorList>
            <person name="Kurt Z."/>
        </authorList>
    </citation>
    <scope>NUCLEOTIDE SEQUENCE</scope>
</reference>
<evidence type="ECO:0000313" key="4">
    <source>
        <dbReference type="Proteomes" id="UP001642409"/>
    </source>
</evidence>
<dbReference type="Proteomes" id="UP001642409">
    <property type="component" value="Unassembled WGS sequence"/>
</dbReference>
<reference evidence="3 4" key="2">
    <citation type="submission" date="2024-07" db="EMBL/GenBank/DDBJ databases">
        <authorList>
            <person name="Akdeniz Z."/>
        </authorList>
    </citation>
    <scope>NUCLEOTIDE SEQUENCE [LARGE SCALE GENOMIC DNA]</scope>
</reference>
<organism evidence="2">
    <name type="scientific">Hexamita inflata</name>
    <dbReference type="NCBI Taxonomy" id="28002"/>
    <lineage>
        <taxon>Eukaryota</taxon>
        <taxon>Metamonada</taxon>
        <taxon>Diplomonadida</taxon>
        <taxon>Hexamitidae</taxon>
        <taxon>Hexamitinae</taxon>
        <taxon>Hexamita</taxon>
    </lineage>
</organism>
<protein>
    <submittedName>
        <fullName evidence="2">Uncharacterized protein</fullName>
    </submittedName>
</protein>
<evidence type="ECO:0000313" key="2">
    <source>
        <dbReference type="EMBL" id="CAI9963498.1"/>
    </source>
</evidence>
<dbReference type="AlphaFoldDB" id="A0AA86R0K2"/>
<proteinExistence type="predicted"/>
<gene>
    <name evidence="2" type="ORF">HINF_LOCUS51143</name>
    <name evidence="3" type="ORF">HINF_LOCUS54959</name>
</gene>
<name>A0AA86R0K2_9EUKA</name>
<sequence>MNEPRSVQLHIDQLAAQIEGADKGEIQFSEQISTLIKDNTKFVKGFKAEKYHLNPQEFNGQVYQQVNKLKSFLDKNQVVQKKHHYMEESSFQLFDAIRIQSLGSATVLLVAKIWTVDTDFLPHVVVDGLVLQQHIDKSYISTGLSISVPLSDYTLIESVDRAPAITLVHGKNTMYKLPMGLDSQSQIEFTHIKPLIKNHKSNYIGNNNLTEQQGSETMDIQDCLFQTVEPDQDGFAMGERIATPIIISALLIPEDQRSPAVIQSYLLNNDETPAKDLYTISKNSFIPQIPQFGWKAVFGKFLPDHLINKKLFQVSCEVNQEKDVDYIVCDSNKVFLQKNVPQPYNCQLCQQQIQSLSLQADPSLNVINEIQIAQQTKMRQIQITNNRVGGCVHCQYCGSAYHAGCITNKLQTYQERFIKMLLTCRYQFNEMNTPCIKCRKQWALNNSIVTIDPNNFLQCYIRDQIRFTKPIYQENSALNAIFQQQKIDKIKLIEFKAYLANWHLTEALSSFTVLRGSTSQIEFLKFVGNMRVLMVKDQLILSSFQLDEQEALQPPEYSLINQSNNMDFVLEVFNSAWSIQYKNQVNIYFVGAPAYDIKYTLIQGADLAQTLELMQASQQPNNSQSSTQQSQTQQSQLTIVVPAAVKQKRTPRVLKLARTDEVKTELKQIEKQAPQLQYKTLEVDGDLQLNDKIAMTSVYQNIIQQLDQIPEQILSYAPKQDGVFSKPKPNAPPVISGIQQSVNYLKQNQVKPLESQTPIHVDLTRTLLNADRFIMELNGEPIQDKNELSVFILKALKKLNQVQNVKGGQIIQSNAINQFVQQLNIAQLQEQIAQSQKLKNEHQAELNKKQQEVKTIEEQINKLQNKLQSQAFDLEKLLGEKIQTEKTIQMAVKEFEGIQNELEIKVNNEEAGKDLYWIQNMKLMLMKDIINSIE</sequence>
<evidence type="ECO:0000313" key="3">
    <source>
        <dbReference type="EMBL" id="CAL6071047.1"/>
    </source>
</evidence>